<evidence type="ECO:0000313" key="3">
    <source>
        <dbReference type="Proteomes" id="UP001142175"/>
    </source>
</evidence>
<name>A0A9X2P459_9BACT</name>
<protein>
    <submittedName>
        <fullName evidence="2">Uncharacterized protein</fullName>
    </submittedName>
</protein>
<keyword evidence="3" id="KW-1185">Reference proteome</keyword>
<dbReference type="Proteomes" id="UP001142175">
    <property type="component" value="Unassembled WGS sequence"/>
</dbReference>
<reference evidence="2" key="1">
    <citation type="submission" date="2022-08" db="EMBL/GenBank/DDBJ databases">
        <authorList>
            <person name="Zhang D."/>
        </authorList>
    </citation>
    <scope>NUCLEOTIDE SEQUENCE</scope>
    <source>
        <strain evidence="2">XJ19-11</strain>
    </source>
</reference>
<evidence type="ECO:0000256" key="1">
    <source>
        <dbReference type="SAM" id="MobiDB-lite"/>
    </source>
</evidence>
<proteinExistence type="predicted"/>
<organism evidence="2 3">
    <name type="scientific">Aquiflexum gelatinilyticum</name>
    <dbReference type="NCBI Taxonomy" id="2961943"/>
    <lineage>
        <taxon>Bacteria</taxon>
        <taxon>Pseudomonadati</taxon>
        <taxon>Bacteroidota</taxon>
        <taxon>Cytophagia</taxon>
        <taxon>Cytophagales</taxon>
        <taxon>Cyclobacteriaceae</taxon>
        <taxon>Aquiflexum</taxon>
    </lineage>
</organism>
<evidence type="ECO:0000313" key="2">
    <source>
        <dbReference type="EMBL" id="MCR9013798.1"/>
    </source>
</evidence>
<dbReference type="AlphaFoldDB" id="A0A9X2P459"/>
<dbReference type="RefSeq" id="WP_258421692.1">
    <property type="nucleotide sequence ID" value="NZ_JANAEZ010000001.1"/>
</dbReference>
<accession>A0A9X2P459</accession>
<feature type="region of interest" description="Disordered" evidence="1">
    <location>
        <begin position="16"/>
        <end position="43"/>
    </location>
</feature>
<dbReference type="EMBL" id="JANSUY010000001">
    <property type="protein sequence ID" value="MCR9013798.1"/>
    <property type="molecule type" value="Genomic_DNA"/>
</dbReference>
<sequence>MRKTVEVSKATFLLDQKSSQKSQDGGILSTHKAGAGPVRRRPTHLKNTRFSIKLRFMKKVRFAYRWAQNN</sequence>
<comment type="caution">
    <text evidence="2">The sequence shown here is derived from an EMBL/GenBank/DDBJ whole genome shotgun (WGS) entry which is preliminary data.</text>
</comment>
<gene>
    <name evidence="2" type="ORF">NU887_02060</name>
</gene>